<keyword evidence="2" id="KW-1133">Transmembrane helix</keyword>
<evidence type="ECO:0000256" key="1">
    <source>
        <dbReference type="SAM" id="MobiDB-lite"/>
    </source>
</evidence>
<keyword evidence="4" id="KW-1185">Reference proteome</keyword>
<dbReference type="Proteomes" id="UP001486207">
    <property type="component" value="Unassembled WGS sequence"/>
</dbReference>
<feature type="compositionally biased region" description="Low complexity" evidence="1">
    <location>
        <begin position="168"/>
        <end position="201"/>
    </location>
</feature>
<feature type="compositionally biased region" description="Basic and acidic residues" evidence="1">
    <location>
        <begin position="147"/>
        <end position="158"/>
    </location>
</feature>
<evidence type="ECO:0000313" key="4">
    <source>
        <dbReference type="Proteomes" id="UP001486207"/>
    </source>
</evidence>
<evidence type="ECO:0000256" key="2">
    <source>
        <dbReference type="SAM" id="Phobius"/>
    </source>
</evidence>
<dbReference type="RefSeq" id="WP_229912137.1">
    <property type="nucleotide sequence ID" value="NZ_BNBM01000014.1"/>
</dbReference>
<evidence type="ECO:0000313" key="3">
    <source>
        <dbReference type="EMBL" id="MER7376831.1"/>
    </source>
</evidence>
<feature type="compositionally biased region" description="Low complexity" evidence="1">
    <location>
        <begin position="96"/>
        <end position="112"/>
    </location>
</feature>
<gene>
    <name evidence="3" type="ORF">ABT384_29775</name>
</gene>
<feature type="compositionally biased region" description="Pro residues" evidence="1">
    <location>
        <begin position="9"/>
        <end position="35"/>
    </location>
</feature>
<keyword evidence="2" id="KW-0472">Membrane</keyword>
<sequence length="544" mass="55875">MSTEARRAPIPPRPTTPPPPTVPPRPTTPPRPAEPPHTGDGRDETTGESGRTEGSVPGGVGMRPASTDPSSNGHGTTAGVPPTARPSTTPPPPSDTEPQPSVRIPSPATGGPDSPPPPRASARFPDTPPMAGRTDIAPGPQGTGGRPDPETNGTRRPEPTGQPRPEPTGRTAPAATPARPADRPSAPRRTGAPAETAAETTFRLRPIRDAAPAQPATAAPGDPTHHVRSAPLPPMRPMPAPSAGNGHGASDPAFSPDPSLSWSAPVAPGSGRPVVSFGEPEGYDEQARPRPLGMRLRPRIAVAAACVVLGIGLIGGAVTGSWLVGEPGGDSAQDTFAAAGTLWHSVPVDQLFPPTVSGRGAGPGGADRTWTRIAVAPDSGCAGAFDPLLRKALAPVGCERVLRATYIDATQSHVTTVGLLFTKADATAMRSLDARFGKEGLDRRTDLMPRPYAAKGTQAAAFGDEQRASWTISVLTDAPVVVFAVSGWADHRTVDDPQPAEEAMDPGATTAVAQSGLGHEAQGLADRIERALRKNVGPSREQSS</sequence>
<keyword evidence="2" id="KW-0812">Transmembrane</keyword>
<feature type="transmembrane region" description="Helical" evidence="2">
    <location>
        <begin position="300"/>
        <end position="324"/>
    </location>
</feature>
<dbReference type="EMBL" id="JBEPFB010000015">
    <property type="protein sequence ID" value="MER7376831.1"/>
    <property type="molecule type" value="Genomic_DNA"/>
</dbReference>
<proteinExistence type="predicted"/>
<feature type="compositionally biased region" description="Low complexity" evidence="1">
    <location>
        <begin position="210"/>
        <end position="220"/>
    </location>
</feature>
<comment type="caution">
    <text evidence="3">The sequence shown here is derived from an EMBL/GenBank/DDBJ whole genome shotgun (WGS) entry which is preliminary data.</text>
</comment>
<feature type="region of interest" description="Disordered" evidence="1">
    <location>
        <begin position="1"/>
        <end position="289"/>
    </location>
</feature>
<feature type="compositionally biased region" description="Pro residues" evidence="1">
    <location>
        <begin position="231"/>
        <end position="240"/>
    </location>
</feature>
<accession>A0ABV1XZ10</accession>
<protein>
    <submittedName>
        <fullName evidence="3">Uncharacterized protein</fullName>
    </submittedName>
</protein>
<name>A0ABV1XZ10_9ACTN</name>
<reference evidence="3 4" key="1">
    <citation type="submission" date="2024-06" db="EMBL/GenBank/DDBJ databases">
        <title>The Natural Products Discovery Center: Release of the First 8490 Sequenced Strains for Exploring Actinobacteria Biosynthetic Diversity.</title>
        <authorList>
            <person name="Kalkreuter E."/>
            <person name="Kautsar S.A."/>
            <person name="Yang D."/>
            <person name="Bader C.D."/>
            <person name="Teijaro C.N."/>
            <person name="Fluegel L."/>
            <person name="Davis C.M."/>
            <person name="Simpson J.R."/>
            <person name="Lauterbach L."/>
            <person name="Steele A.D."/>
            <person name="Gui C."/>
            <person name="Meng S."/>
            <person name="Li G."/>
            <person name="Viehrig K."/>
            <person name="Ye F."/>
            <person name="Su P."/>
            <person name="Kiefer A.F."/>
            <person name="Nichols A."/>
            <person name="Cepeda A.J."/>
            <person name="Yan W."/>
            <person name="Fan B."/>
            <person name="Jiang Y."/>
            <person name="Adhikari A."/>
            <person name="Zheng C.-J."/>
            <person name="Schuster L."/>
            <person name="Cowan T.M."/>
            <person name="Smanski M.J."/>
            <person name="Chevrette M.G."/>
            <person name="De Carvalho L.P.S."/>
            <person name="Shen B."/>
        </authorList>
    </citation>
    <scope>NUCLEOTIDE SEQUENCE [LARGE SCALE GENOMIC DNA]</scope>
    <source>
        <strain evidence="3 4">NPDC000155</strain>
    </source>
</reference>
<organism evidence="3 4">
    <name type="scientific">Streptomyces lanatus</name>
    <dbReference type="NCBI Taxonomy" id="66900"/>
    <lineage>
        <taxon>Bacteria</taxon>
        <taxon>Bacillati</taxon>
        <taxon>Actinomycetota</taxon>
        <taxon>Actinomycetes</taxon>
        <taxon>Kitasatosporales</taxon>
        <taxon>Streptomycetaceae</taxon>
        <taxon>Streptomyces</taxon>
    </lineage>
</organism>